<dbReference type="Proteomes" id="UP000822688">
    <property type="component" value="Chromosome 5"/>
</dbReference>
<keyword evidence="1" id="KW-1133">Transmembrane helix</keyword>
<keyword evidence="3" id="KW-1185">Reference proteome</keyword>
<organism evidence="2 3">
    <name type="scientific">Ceratodon purpureus</name>
    <name type="common">Fire moss</name>
    <name type="synonym">Dicranum purpureum</name>
    <dbReference type="NCBI Taxonomy" id="3225"/>
    <lineage>
        <taxon>Eukaryota</taxon>
        <taxon>Viridiplantae</taxon>
        <taxon>Streptophyta</taxon>
        <taxon>Embryophyta</taxon>
        <taxon>Bryophyta</taxon>
        <taxon>Bryophytina</taxon>
        <taxon>Bryopsida</taxon>
        <taxon>Dicranidae</taxon>
        <taxon>Pseudoditrichales</taxon>
        <taxon>Ditrichaceae</taxon>
        <taxon>Ceratodon</taxon>
    </lineage>
</organism>
<accession>A0A8T0I2S9</accession>
<name>A0A8T0I2S9_CERPU</name>
<reference evidence="2" key="1">
    <citation type="submission" date="2020-06" db="EMBL/GenBank/DDBJ databases">
        <title>WGS assembly of Ceratodon purpureus strain R40.</title>
        <authorList>
            <person name="Carey S.B."/>
            <person name="Jenkins J."/>
            <person name="Shu S."/>
            <person name="Lovell J.T."/>
            <person name="Sreedasyam A."/>
            <person name="Maumus F."/>
            <person name="Tiley G.P."/>
            <person name="Fernandez-Pozo N."/>
            <person name="Barry K."/>
            <person name="Chen C."/>
            <person name="Wang M."/>
            <person name="Lipzen A."/>
            <person name="Daum C."/>
            <person name="Saski C.A."/>
            <person name="Payton A.C."/>
            <person name="Mcbreen J.C."/>
            <person name="Conrad R.E."/>
            <person name="Kollar L.M."/>
            <person name="Olsson S."/>
            <person name="Huttunen S."/>
            <person name="Landis J.B."/>
            <person name="Wickett N.J."/>
            <person name="Johnson M.G."/>
            <person name="Rensing S.A."/>
            <person name="Grimwood J."/>
            <person name="Schmutz J."/>
            <person name="Mcdaniel S.F."/>
        </authorList>
    </citation>
    <scope>NUCLEOTIDE SEQUENCE</scope>
    <source>
        <strain evidence="2">R40</strain>
    </source>
</reference>
<gene>
    <name evidence="2" type="ORF">KC19_5G130800</name>
</gene>
<keyword evidence="1" id="KW-0472">Membrane</keyword>
<evidence type="ECO:0000313" key="3">
    <source>
        <dbReference type="Proteomes" id="UP000822688"/>
    </source>
</evidence>
<evidence type="ECO:0000313" key="2">
    <source>
        <dbReference type="EMBL" id="KAG0577101.1"/>
    </source>
</evidence>
<dbReference type="AlphaFoldDB" id="A0A8T0I2S9"/>
<feature type="transmembrane region" description="Helical" evidence="1">
    <location>
        <begin position="12"/>
        <end position="30"/>
    </location>
</feature>
<proteinExistence type="predicted"/>
<dbReference type="EMBL" id="CM026425">
    <property type="protein sequence ID" value="KAG0577101.1"/>
    <property type="molecule type" value="Genomic_DNA"/>
</dbReference>
<keyword evidence="1" id="KW-0812">Transmembrane</keyword>
<evidence type="ECO:0000256" key="1">
    <source>
        <dbReference type="SAM" id="Phobius"/>
    </source>
</evidence>
<comment type="caution">
    <text evidence="2">The sequence shown here is derived from an EMBL/GenBank/DDBJ whole genome shotgun (WGS) entry which is preliminary data.</text>
</comment>
<sequence>MLYAGGVMRDIYTWGRCLVIIVGLGAWLIWEWSNMMNCTSTYQKHALVNSYHCLTILRHCMMVVLGQVHCQYNGRMIQCLVLSKVFGPMNKYEI</sequence>
<protein>
    <submittedName>
        <fullName evidence="2">Uncharacterized protein</fullName>
    </submittedName>
</protein>